<dbReference type="AlphaFoldDB" id="A0A6P8HIG6"/>
<organism evidence="2 3">
    <name type="scientific">Actinia tenebrosa</name>
    <name type="common">Australian red waratah sea anemone</name>
    <dbReference type="NCBI Taxonomy" id="6105"/>
    <lineage>
        <taxon>Eukaryota</taxon>
        <taxon>Metazoa</taxon>
        <taxon>Cnidaria</taxon>
        <taxon>Anthozoa</taxon>
        <taxon>Hexacorallia</taxon>
        <taxon>Actiniaria</taxon>
        <taxon>Actiniidae</taxon>
        <taxon>Actinia</taxon>
    </lineage>
</organism>
<name>A0A6P8HIG6_ACTTE</name>
<dbReference type="KEGG" id="aten:116289552"/>
<dbReference type="Gene3D" id="2.100.10.20">
    <property type="entry name" value="Vitelline membrane outer layer protein I (VOMI)"/>
    <property type="match status" value="1"/>
</dbReference>
<dbReference type="InParanoid" id="A0A6P8HIG6"/>
<keyword evidence="2" id="KW-1185">Reference proteome</keyword>
<dbReference type="InterPro" id="IPR005515">
    <property type="entry name" value="VOMI"/>
</dbReference>
<dbReference type="GO" id="GO:0005615">
    <property type="term" value="C:extracellular space"/>
    <property type="evidence" value="ECO:0007669"/>
    <property type="project" value="TreeGrafter"/>
</dbReference>
<dbReference type="Proteomes" id="UP000515163">
    <property type="component" value="Unplaced"/>
</dbReference>
<evidence type="ECO:0000313" key="2">
    <source>
        <dbReference type="Proteomes" id="UP000515163"/>
    </source>
</evidence>
<evidence type="ECO:0000256" key="1">
    <source>
        <dbReference type="SAM" id="SignalP"/>
    </source>
</evidence>
<dbReference type="PANTHER" id="PTHR18841">
    <property type="entry name" value="VITELLINE MEMBRANE OUTER LAYER PROTEIN I-RELATED"/>
    <property type="match status" value="1"/>
</dbReference>
<feature type="chain" id="PRO_5028184608" evidence="1">
    <location>
        <begin position="19"/>
        <end position="207"/>
    </location>
</feature>
<feature type="signal peptide" evidence="1">
    <location>
        <begin position="1"/>
        <end position="18"/>
    </location>
</feature>
<reference evidence="3" key="1">
    <citation type="submission" date="2025-08" db="UniProtKB">
        <authorList>
            <consortium name="RefSeq"/>
        </authorList>
    </citation>
    <scope>IDENTIFICATION</scope>
    <source>
        <tissue evidence="3">Tentacle</tissue>
    </source>
</reference>
<dbReference type="FunCoup" id="A0A6P8HIG6">
    <property type="interactions" value="31"/>
</dbReference>
<dbReference type="OrthoDB" id="5984327at2759"/>
<accession>A0A6P8HIG6</accession>
<evidence type="ECO:0000313" key="3">
    <source>
        <dbReference type="RefSeq" id="XP_031552365.1"/>
    </source>
</evidence>
<dbReference type="PANTHER" id="PTHR18841:SF0">
    <property type="entry name" value="VITELLINE MEMBRANE OUTER LAYER 1 HOMOLOG A-RELATED"/>
    <property type="match status" value="1"/>
</dbReference>
<dbReference type="GeneID" id="116289552"/>
<dbReference type="SUPFAM" id="SSF51092">
    <property type="entry name" value="Vitelline membrane outer protein-I (VMO-I)"/>
    <property type="match status" value="1"/>
</dbReference>
<gene>
    <name evidence="3" type="primary">LOC116289552</name>
</gene>
<dbReference type="Pfam" id="PF03762">
    <property type="entry name" value="VOMI"/>
    <property type="match status" value="1"/>
</dbReference>
<keyword evidence="1" id="KW-0732">Signal</keyword>
<protein>
    <submittedName>
        <fullName evidence="3">Vitelline membrane outer layer protein 1 homolog</fullName>
    </submittedName>
</protein>
<dbReference type="RefSeq" id="XP_031552365.1">
    <property type="nucleotide sequence ID" value="XM_031696505.1"/>
</dbReference>
<dbReference type="InterPro" id="IPR036706">
    <property type="entry name" value="VOMI_sf"/>
</dbReference>
<proteinExistence type="predicted"/>
<sequence>MFFPFALLFFLVITCVTGLRSDYVTSISPHANTGWGSWGRADWCPFGHYAYGFQLKVEGNQGGGDDTAVNGIRLHCRSACHKFGGDITSSVMVWGNWENSKYCSWNNFLMGVSMKSEPHQGRRGDDTAVNNFQFLCQSIYRHHAIHTLTGHGMPWGHWSSPVHCPKNSYICGIKTQVEGFQGRRGDDTALNDAIFYCCRLKRKTCRG</sequence>
<dbReference type="SMR" id="A0A6P8HIG6"/>